<evidence type="ECO:0000313" key="9">
    <source>
        <dbReference type="RefSeq" id="XP_022107833.1"/>
    </source>
</evidence>
<dbReference type="CDD" id="cd07042">
    <property type="entry name" value="STAS_SulP_like_sulfate_transporter"/>
    <property type="match status" value="1"/>
</dbReference>
<dbReference type="SUPFAM" id="SSF52091">
    <property type="entry name" value="SpoIIaa-like"/>
    <property type="match status" value="1"/>
</dbReference>
<dbReference type="NCBIfam" id="TIGR00815">
    <property type="entry name" value="sulP"/>
    <property type="match status" value="1"/>
</dbReference>
<feature type="compositionally biased region" description="Basic and acidic residues" evidence="5">
    <location>
        <begin position="618"/>
        <end position="631"/>
    </location>
</feature>
<evidence type="ECO:0000313" key="10">
    <source>
        <dbReference type="RefSeq" id="XP_022107834.1"/>
    </source>
</evidence>
<evidence type="ECO:0000256" key="1">
    <source>
        <dbReference type="ARBA" id="ARBA00004141"/>
    </source>
</evidence>
<feature type="transmembrane region" description="Helical" evidence="6">
    <location>
        <begin position="248"/>
        <end position="275"/>
    </location>
</feature>
<evidence type="ECO:0000256" key="5">
    <source>
        <dbReference type="SAM" id="MobiDB-lite"/>
    </source>
</evidence>
<evidence type="ECO:0000256" key="4">
    <source>
        <dbReference type="ARBA" id="ARBA00023136"/>
    </source>
</evidence>
<organism evidence="8 10">
    <name type="scientific">Acanthaster planci</name>
    <name type="common">Crown-of-thorns starfish</name>
    <dbReference type="NCBI Taxonomy" id="133434"/>
    <lineage>
        <taxon>Eukaryota</taxon>
        <taxon>Metazoa</taxon>
        <taxon>Echinodermata</taxon>
        <taxon>Eleutherozoa</taxon>
        <taxon>Asterozoa</taxon>
        <taxon>Asteroidea</taxon>
        <taxon>Valvatacea</taxon>
        <taxon>Valvatida</taxon>
        <taxon>Acanthasteridae</taxon>
        <taxon>Acanthaster</taxon>
    </lineage>
</organism>
<feature type="transmembrane region" description="Helical" evidence="6">
    <location>
        <begin position="109"/>
        <end position="134"/>
    </location>
</feature>
<dbReference type="Gene3D" id="3.30.750.24">
    <property type="entry name" value="STAS domain"/>
    <property type="match status" value="1"/>
</dbReference>
<name>A0A8B7ZQZ8_ACAPL</name>
<feature type="transmembrane region" description="Helical" evidence="6">
    <location>
        <begin position="470"/>
        <end position="502"/>
    </location>
</feature>
<gene>
    <name evidence="9 10" type="primary">LOC110988532</name>
</gene>
<dbReference type="AlphaFoldDB" id="A0A8B7ZQZ8"/>
<dbReference type="GeneID" id="110988532"/>
<sequence>MAAFEEFPDTDVIQPRKRRSICINRPAFTELDFQEIHKESVKEKKSVRTRLTKFLGRHRCSAKTAKACFFKLFPIFVWLPAYDVKHDLLGDFAAGLTVGIMRLPQGMAYGLLATLAPVYGLYTVFFPAVLYAMMGTSRHLSVGSFAVVSIMTAAAVDTVVEDTRPTDGPYDEGLERARIASSLAFLVGILQLGLGVLRLGFVSTYLAEPLVRGFTTGAAFHVFNSQFKYLFGIEVRRFNGPFSIYKTFYHLFVNLASTNVAELIISLINLIALVTVKELQDKYKDKIKYPIPLELLAIILTTMVSHFTSLKMKYGVNVVGDIPTGLPVPELPTFSYMNSMITDAIIIAIVTFSVSVSMGYIFAKRNNYEIDANQELIALGSMSVFGCVFACYPAASSLSRSLLQEISGGKTQLASLFSCLFILFVLLFMGPLFYSLPKSCLAAIVVVALRGMFRQFRDIKVLWKYSKIDCMIWVVTWFSTMSLGVDYGLGVGVVFAIMTVIIRTQKPYCCLMGRIPGTDIYRDLSYYQSAKQIPGVKIFRMHSPLYYANADYVKACLYNKSELNPVKILMERAKAEAKKKKAEARSEKAEVRRRKKAAKKHTRLDEEEMSAMNMNDTTNHRREESRIEIHNDQNPSRHLGNGEHSSSEMASENLTHSLVLDLGSVSFLDTVGIGALKSIIADYEKINITVVMAHCKENVREMLLKSGFMEQVGLDRMFVTLHDAILHTANDQAVAAMSEQNAWEHVPGGGGGDASCEIMEV</sequence>
<keyword evidence="2 6" id="KW-0812">Transmembrane</keyword>
<evidence type="ECO:0000259" key="7">
    <source>
        <dbReference type="PROSITE" id="PS50801"/>
    </source>
</evidence>
<dbReference type="OrthoDB" id="288203at2759"/>
<dbReference type="RefSeq" id="XP_022107834.1">
    <property type="nucleotide sequence ID" value="XM_022252142.1"/>
</dbReference>
<dbReference type="InterPro" id="IPR002645">
    <property type="entry name" value="STAS_dom"/>
</dbReference>
<proteinExistence type="predicted"/>
<feature type="transmembrane region" description="Helical" evidence="6">
    <location>
        <begin position="420"/>
        <end position="449"/>
    </location>
</feature>
<dbReference type="InterPro" id="IPR001902">
    <property type="entry name" value="SLC26A/SulP_fam"/>
</dbReference>
<dbReference type="InterPro" id="IPR036513">
    <property type="entry name" value="STAS_dom_sf"/>
</dbReference>
<dbReference type="OMA" id="KWHLLAN"/>
<dbReference type="Pfam" id="PF01740">
    <property type="entry name" value="STAS"/>
    <property type="match status" value="1"/>
</dbReference>
<comment type="subcellular location">
    <subcellularLocation>
        <location evidence="1">Membrane</location>
        <topology evidence="1">Multi-pass membrane protein</topology>
    </subcellularLocation>
</comment>
<feature type="compositionally biased region" description="Basic residues" evidence="5">
    <location>
        <begin position="591"/>
        <end position="602"/>
    </location>
</feature>
<evidence type="ECO:0000256" key="3">
    <source>
        <dbReference type="ARBA" id="ARBA00022989"/>
    </source>
</evidence>
<dbReference type="InterPro" id="IPR011547">
    <property type="entry name" value="SLC26A/SulP_dom"/>
</dbReference>
<feature type="region of interest" description="Disordered" evidence="5">
    <location>
        <begin position="579"/>
        <end position="650"/>
    </location>
</feature>
<evidence type="ECO:0000256" key="6">
    <source>
        <dbReference type="SAM" id="Phobius"/>
    </source>
</evidence>
<evidence type="ECO:0000313" key="8">
    <source>
        <dbReference type="Proteomes" id="UP000694845"/>
    </source>
</evidence>
<feature type="transmembrane region" description="Helical" evidence="6">
    <location>
        <begin position="344"/>
        <end position="363"/>
    </location>
</feature>
<feature type="transmembrane region" description="Helical" evidence="6">
    <location>
        <begin position="375"/>
        <end position="395"/>
    </location>
</feature>
<dbReference type="RefSeq" id="XP_022107833.1">
    <property type="nucleotide sequence ID" value="XM_022252141.1"/>
</dbReference>
<feature type="transmembrane region" description="Helical" evidence="6">
    <location>
        <begin position="180"/>
        <end position="201"/>
    </location>
</feature>
<evidence type="ECO:0000256" key="2">
    <source>
        <dbReference type="ARBA" id="ARBA00022692"/>
    </source>
</evidence>
<feature type="transmembrane region" description="Helical" evidence="6">
    <location>
        <begin position="287"/>
        <end position="307"/>
    </location>
</feature>
<reference evidence="9 10" key="1">
    <citation type="submission" date="2025-04" db="UniProtKB">
        <authorList>
            <consortium name="RefSeq"/>
        </authorList>
    </citation>
    <scope>IDENTIFICATION</scope>
</reference>
<keyword evidence="8" id="KW-1185">Reference proteome</keyword>
<dbReference type="Pfam" id="PF00916">
    <property type="entry name" value="Sulfate_transp"/>
    <property type="match status" value="1"/>
</dbReference>
<accession>A0A8B7ZQZ8</accession>
<dbReference type="GO" id="GO:0055085">
    <property type="term" value="P:transmembrane transport"/>
    <property type="evidence" value="ECO:0007669"/>
    <property type="project" value="InterPro"/>
</dbReference>
<keyword evidence="3 6" id="KW-1133">Transmembrane helix</keyword>
<dbReference type="PROSITE" id="PS50801">
    <property type="entry name" value="STAS"/>
    <property type="match status" value="1"/>
</dbReference>
<dbReference type="GO" id="GO:0016020">
    <property type="term" value="C:membrane"/>
    <property type="evidence" value="ECO:0007669"/>
    <property type="project" value="UniProtKB-SubCell"/>
</dbReference>
<feature type="domain" description="STAS" evidence="7">
    <location>
        <begin position="526"/>
        <end position="728"/>
    </location>
</feature>
<keyword evidence="4 6" id="KW-0472">Membrane</keyword>
<dbReference type="Proteomes" id="UP000694845">
    <property type="component" value="Unplaced"/>
</dbReference>
<dbReference type="PANTHER" id="PTHR11814">
    <property type="entry name" value="SULFATE TRANSPORTER"/>
    <property type="match status" value="1"/>
</dbReference>
<protein>
    <submittedName>
        <fullName evidence="9 10">Prestin-like isoform X1</fullName>
    </submittedName>
</protein>
<dbReference type="KEGG" id="aplc:110988532"/>